<evidence type="ECO:0000313" key="1">
    <source>
        <dbReference type="EMBL" id="GAG80540.1"/>
    </source>
</evidence>
<dbReference type="EMBL" id="BART01015133">
    <property type="protein sequence ID" value="GAG80540.1"/>
    <property type="molecule type" value="Genomic_DNA"/>
</dbReference>
<dbReference type="Gene3D" id="2.40.50.460">
    <property type="match status" value="1"/>
</dbReference>
<gene>
    <name evidence="1" type="ORF">S01H4_29472</name>
</gene>
<comment type="caution">
    <text evidence="1">The sequence shown here is derived from an EMBL/GenBank/DDBJ whole genome shotgun (WGS) entry which is preliminary data.</text>
</comment>
<evidence type="ECO:0008006" key="2">
    <source>
        <dbReference type="Google" id="ProtNLM"/>
    </source>
</evidence>
<protein>
    <recommendedName>
        <fullName evidence="2">RecJ OB domain-containing protein</fullName>
    </recommendedName>
</protein>
<proteinExistence type="predicted"/>
<accession>X1ADG8</accession>
<organism evidence="1">
    <name type="scientific">marine sediment metagenome</name>
    <dbReference type="NCBI Taxonomy" id="412755"/>
    <lineage>
        <taxon>unclassified sequences</taxon>
        <taxon>metagenomes</taxon>
        <taxon>ecological metagenomes</taxon>
    </lineage>
</organism>
<dbReference type="AlphaFoldDB" id="X1ADG8"/>
<sequence length="38" mass="4624">ETKYFLKQNSKFSFNVELNKWNGMENIQLNIKDIKTIF</sequence>
<reference evidence="1" key="1">
    <citation type="journal article" date="2014" name="Front. Microbiol.">
        <title>High frequency of phylogenetically diverse reductive dehalogenase-homologous genes in deep subseafloor sedimentary metagenomes.</title>
        <authorList>
            <person name="Kawai M."/>
            <person name="Futagami T."/>
            <person name="Toyoda A."/>
            <person name="Takaki Y."/>
            <person name="Nishi S."/>
            <person name="Hori S."/>
            <person name="Arai W."/>
            <person name="Tsubouchi T."/>
            <person name="Morono Y."/>
            <person name="Uchiyama I."/>
            <person name="Ito T."/>
            <person name="Fujiyama A."/>
            <person name="Inagaki F."/>
            <person name="Takami H."/>
        </authorList>
    </citation>
    <scope>NUCLEOTIDE SEQUENCE</scope>
    <source>
        <strain evidence="1">Expedition CK06-06</strain>
    </source>
</reference>
<feature type="non-terminal residue" evidence="1">
    <location>
        <position position="1"/>
    </location>
</feature>
<name>X1ADG8_9ZZZZ</name>